<dbReference type="AlphaFoldDB" id="A0A2V1GW01"/>
<dbReference type="Proteomes" id="UP000244906">
    <property type="component" value="Unassembled WGS sequence"/>
</dbReference>
<name>A0A2V1GW01_9GAMM</name>
<proteinExistence type="predicted"/>
<comment type="caution">
    <text evidence="1">The sequence shown here is derived from an EMBL/GenBank/DDBJ whole genome shotgun (WGS) entry which is preliminary data.</text>
</comment>
<protein>
    <recommendedName>
        <fullName evidence="3">Transcription factor zinc-finger domain-containing protein</fullName>
    </recommendedName>
</protein>
<gene>
    <name evidence="1" type="ORF">DC094_07965</name>
</gene>
<sequence>MDCPKCKSRSLRATKIEQGLAAMGCTDCGGALVSLLYYRDWAERTPLQPSDVITDIEDPQQDNITTDVSVNDTSAALACPKCKKLMTKFKVSGCTSNRLDLCTSCDEAWLDGGEWALLKSLELSRKMPVVFTEQWQRKVRQQELDSAREQRLLQVVSEEDLFIVKQFREWVKSHPQREKIVFFVNHS</sequence>
<dbReference type="OrthoDB" id="9814037at2"/>
<accession>A0A2V1GW01</accession>
<evidence type="ECO:0000313" key="2">
    <source>
        <dbReference type="Proteomes" id="UP000244906"/>
    </source>
</evidence>
<evidence type="ECO:0000313" key="1">
    <source>
        <dbReference type="EMBL" id="PVZ70508.1"/>
    </source>
</evidence>
<evidence type="ECO:0008006" key="3">
    <source>
        <dbReference type="Google" id="ProtNLM"/>
    </source>
</evidence>
<dbReference type="RefSeq" id="WP_116686580.1">
    <property type="nucleotide sequence ID" value="NZ_CAWNYD010000002.1"/>
</dbReference>
<dbReference type="EMBL" id="QDDL01000002">
    <property type="protein sequence ID" value="PVZ70508.1"/>
    <property type="molecule type" value="Genomic_DNA"/>
</dbReference>
<keyword evidence="2" id="KW-1185">Reference proteome</keyword>
<organism evidence="1 2">
    <name type="scientific">Pelagibaculum spongiae</name>
    <dbReference type="NCBI Taxonomy" id="2080658"/>
    <lineage>
        <taxon>Bacteria</taxon>
        <taxon>Pseudomonadati</taxon>
        <taxon>Pseudomonadota</taxon>
        <taxon>Gammaproteobacteria</taxon>
        <taxon>Oceanospirillales</taxon>
        <taxon>Pelagibaculum</taxon>
    </lineage>
</organism>
<reference evidence="1 2" key="1">
    <citation type="submission" date="2018-04" db="EMBL/GenBank/DDBJ databases">
        <title>Thalassorhabdus spongiae gen. nov., sp. nov., isolated from a marine sponge in South-West Iceland.</title>
        <authorList>
            <person name="Knobloch S."/>
            <person name="Daussin A."/>
            <person name="Johannsson R."/>
            <person name="Marteinsson V.T."/>
        </authorList>
    </citation>
    <scope>NUCLEOTIDE SEQUENCE [LARGE SCALE GENOMIC DNA]</scope>
    <source>
        <strain evidence="1 2">Hp12</strain>
    </source>
</reference>